<proteinExistence type="predicted"/>
<dbReference type="EMBL" id="CM051395">
    <property type="protein sequence ID" value="KAJ4725489.1"/>
    <property type="molecule type" value="Genomic_DNA"/>
</dbReference>
<reference evidence="1 2" key="1">
    <citation type="journal article" date="2023" name="Science">
        <title>Complex scaffold remodeling in plant triterpene biosynthesis.</title>
        <authorList>
            <person name="De La Pena R."/>
            <person name="Hodgson H."/>
            <person name="Liu J.C."/>
            <person name="Stephenson M.J."/>
            <person name="Martin A.C."/>
            <person name="Owen C."/>
            <person name="Harkess A."/>
            <person name="Leebens-Mack J."/>
            <person name="Jimenez L.E."/>
            <person name="Osbourn A."/>
            <person name="Sattely E.S."/>
        </authorList>
    </citation>
    <scope>NUCLEOTIDE SEQUENCE [LARGE SCALE GENOMIC DNA]</scope>
    <source>
        <strain evidence="2">cv. JPN11</strain>
        <tissue evidence="1">Leaf</tissue>
    </source>
</reference>
<organism evidence="1 2">
    <name type="scientific">Melia azedarach</name>
    <name type="common">Chinaberry tree</name>
    <dbReference type="NCBI Taxonomy" id="155640"/>
    <lineage>
        <taxon>Eukaryota</taxon>
        <taxon>Viridiplantae</taxon>
        <taxon>Streptophyta</taxon>
        <taxon>Embryophyta</taxon>
        <taxon>Tracheophyta</taxon>
        <taxon>Spermatophyta</taxon>
        <taxon>Magnoliopsida</taxon>
        <taxon>eudicotyledons</taxon>
        <taxon>Gunneridae</taxon>
        <taxon>Pentapetalae</taxon>
        <taxon>rosids</taxon>
        <taxon>malvids</taxon>
        <taxon>Sapindales</taxon>
        <taxon>Meliaceae</taxon>
        <taxon>Melia</taxon>
    </lineage>
</organism>
<keyword evidence="2" id="KW-1185">Reference proteome</keyword>
<name>A0ACC1YR48_MELAZ</name>
<dbReference type="Proteomes" id="UP001164539">
    <property type="component" value="Chromosome 2"/>
</dbReference>
<evidence type="ECO:0000313" key="2">
    <source>
        <dbReference type="Proteomes" id="UP001164539"/>
    </source>
</evidence>
<gene>
    <name evidence="1" type="ORF">OWV82_004353</name>
</gene>
<evidence type="ECO:0000313" key="1">
    <source>
        <dbReference type="EMBL" id="KAJ4725489.1"/>
    </source>
</evidence>
<protein>
    <submittedName>
        <fullName evidence="1">Phagocyte signaling-impaired protein</fullName>
    </submittedName>
</protein>
<sequence length="1011" mass="115132">MASKFGLAGGIPERRVRPIWDAIDSRQFKNALKLSTSLLAKYPDSPYALALKALILERMGKCDESLSVSLHAKDLLYKNDSSLMDDLTLSTLQIVFQRLDRLDLATSCYEFACGKSPNNMDHMMGLFNCYVREYSFVKQQQTAIKMYKHAGEERFLLWAVCSIQLQVLCGNGGEKLLLLAEGLLKKHVASQSLHEPEALIVYISILEQQAKYGEALEILSGTLGSLLMIEVDKLRIQGRLLARQGDYAAGTKIYQKILELSPDDWECFLHYLDCLLEDDSSWCNEASHHPVRLQKFVDCKLSHLTNEMFDSRISDALTFVQKLQADTSADFIRCPYLAKIEIERRKLLFGKNNNDELMETVVHYYLRFGHLACFTSDVENFLLVLSLDKKTELLKRLKKSSNSLSTVPIKALGQSITLLKIQELVGNLYSLPVDELERSAVQMSQMYCKNLPLSKDLDPQESMHGEELLSMACNVLVQLFWRTRNFGYIMEAIMVLEFGLTIRRYVWQYKILLVHLYSHLGALSLAYHWYKALDIKNILMETFSHQILPQMLVSSLWVDLNNLLRDYLRFMDDHFRESADLTFLAYRHRNYSKVIEFVQFKERLQCSNQYLVARVESSILQLKQNSDSIEEEESVLENLKCGVHFLELSNEIGSKSLTFNEDWQSRPWWTPTPEKNYLLGPFEGISYCPKENMMKDREANIPRVIERRSLLPRMIYLSIQSASVSVKENFEVNGSISDPKISSELKFLLDHNAKMLGCSLSDAIEVVLGVSSGLKSSEAFGADVIDWLNFAVFLNAWNLSSHEVMQPDVDGCRTSTWHIVNSLLKKFILDVRSMESLVCSLRFDLSMLVQLVTEPLAWHMLVIQSCVRSLLPSGKKKKKSGSADQSTSPLLHEIRDSIQSTCGIVEEVAKWLGHHINRSEDENLDIIFSSLQKSGEGEGPGQVFQILGAFISSNNETELGDGISQALKSWSPVEVARKFVAGQRTELREFLLICESKIKSLKALQQQMAQV</sequence>
<comment type="caution">
    <text evidence="1">The sequence shown here is derived from an EMBL/GenBank/DDBJ whole genome shotgun (WGS) entry which is preliminary data.</text>
</comment>
<accession>A0ACC1YR48</accession>